<accession>C0PIP1</accession>
<dbReference type="EMBL" id="BT068160">
    <property type="protein sequence ID" value="ACN35057.1"/>
    <property type="molecule type" value="mRNA"/>
</dbReference>
<protein>
    <submittedName>
        <fullName evidence="1">Uncharacterized protein</fullName>
    </submittedName>
</protein>
<name>C0PIP1_MAIZE</name>
<reference evidence="1" key="1">
    <citation type="journal article" date="2009" name="PLoS Genet.">
        <title>Sequencing, mapping, and analysis of 27,455 maize full-length cDNAs.</title>
        <authorList>
            <person name="Soderlund C."/>
            <person name="Descour A."/>
            <person name="Kudrna D."/>
            <person name="Bomhoff M."/>
            <person name="Boyd L."/>
            <person name="Currie J."/>
            <person name="Angelova A."/>
            <person name="Collura K."/>
            <person name="Wissotski M."/>
            <person name="Ashley E."/>
            <person name="Morrow D."/>
            <person name="Fernandes J."/>
            <person name="Walbot V."/>
            <person name="Yu Y."/>
        </authorList>
    </citation>
    <scope>NUCLEOTIDE SEQUENCE</scope>
    <source>
        <strain evidence="1">B73</strain>
    </source>
</reference>
<proteinExistence type="evidence at transcript level"/>
<sequence>MIMSFLCDYQEHGYYKSTVVTITSFSWMHICYTGSAATIRCISGDACTIIWIKELFVQFKSMEQRLEHFRPCCIYTPELHLKLCSLLCIILE</sequence>
<dbReference type="KEGG" id="zma:100383736"/>
<dbReference type="AlphaFoldDB" id="C0PIP1"/>
<organism evidence="1">
    <name type="scientific">Zea mays</name>
    <name type="common">Maize</name>
    <dbReference type="NCBI Taxonomy" id="4577"/>
    <lineage>
        <taxon>Eukaryota</taxon>
        <taxon>Viridiplantae</taxon>
        <taxon>Streptophyta</taxon>
        <taxon>Embryophyta</taxon>
        <taxon>Tracheophyta</taxon>
        <taxon>Spermatophyta</taxon>
        <taxon>Magnoliopsida</taxon>
        <taxon>Liliopsida</taxon>
        <taxon>Poales</taxon>
        <taxon>Poaceae</taxon>
        <taxon>PACMAD clade</taxon>
        <taxon>Panicoideae</taxon>
        <taxon>Andropogonodae</taxon>
        <taxon>Andropogoneae</taxon>
        <taxon>Tripsacinae</taxon>
        <taxon>Zea</taxon>
    </lineage>
</organism>
<dbReference type="GeneID" id="100383736"/>
<dbReference type="RefSeq" id="NP_001169844.1">
    <property type="nucleotide sequence ID" value="NM_001176373.2"/>
</dbReference>
<reference evidence="1" key="2">
    <citation type="submission" date="2012-06" db="EMBL/GenBank/DDBJ databases">
        <authorList>
            <person name="Yu Y."/>
            <person name="Currie J."/>
            <person name="Lomeli R."/>
            <person name="Angelova A."/>
            <person name="Collura K."/>
            <person name="Wissotski M."/>
            <person name="Campos D."/>
            <person name="Kudrna D."/>
            <person name="Golser W."/>
            <person name="Ashely E."/>
            <person name="Descour A."/>
            <person name="Fernandes J."/>
            <person name="Soderlund C."/>
            <person name="Walbot V."/>
        </authorList>
    </citation>
    <scope>NUCLEOTIDE SEQUENCE</scope>
    <source>
        <strain evidence="1">B73</strain>
    </source>
</reference>
<evidence type="ECO:0000313" key="1">
    <source>
        <dbReference type="EMBL" id="ACN35057.1"/>
    </source>
</evidence>